<dbReference type="EMBL" id="CAJVPP010007798">
    <property type="protein sequence ID" value="CAG8691748.1"/>
    <property type="molecule type" value="Genomic_DNA"/>
</dbReference>
<comment type="caution">
    <text evidence="2">The sequence shown here is derived from an EMBL/GenBank/DDBJ whole genome shotgun (WGS) entry which is preliminary data.</text>
</comment>
<evidence type="ECO:0000313" key="2">
    <source>
        <dbReference type="EMBL" id="CAG8691748.1"/>
    </source>
</evidence>
<reference evidence="2" key="1">
    <citation type="submission" date="2021-06" db="EMBL/GenBank/DDBJ databases">
        <authorList>
            <person name="Kallberg Y."/>
            <person name="Tangrot J."/>
            <person name="Rosling A."/>
        </authorList>
    </citation>
    <scope>NUCLEOTIDE SEQUENCE</scope>
    <source>
        <strain evidence="2">87-6 pot B 2015</strain>
    </source>
</reference>
<feature type="compositionally biased region" description="Basic and acidic residues" evidence="1">
    <location>
        <begin position="8"/>
        <end position="18"/>
    </location>
</feature>
<accession>A0A9N9HHI9</accession>
<sequence length="51" mass="6062">MQSTRNIMQDEKEIKNDEQNDNLDNDSNDKASSHKSEFQETNNLCYIVWLQ</sequence>
<evidence type="ECO:0000256" key="1">
    <source>
        <dbReference type="SAM" id="MobiDB-lite"/>
    </source>
</evidence>
<organism evidence="2 3">
    <name type="scientific">Funneliformis mosseae</name>
    <name type="common">Endomycorrhizal fungus</name>
    <name type="synonym">Glomus mosseae</name>
    <dbReference type="NCBI Taxonomy" id="27381"/>
    <lineage>
        <taxon>Eukaryota</taxon>
        <taxon>Fungi</taxon>
        <taxon>Fungi incertae sedis</taxon>
        <taxon>Mucoromycota</taxon>
        <taxon>Glomeromycotina</taxon>
        <taxon>Glomeromycetes</taxon>
        <taxon>Glomerales</taxon>
        <taxon>Glomeraceae</taxon>
        <taxon>Funneliformis</taxon>
    </lineage>
</organism>
<proteinExistence type="predicted"/>
<gene>
    <name evidence="2" type="ORF">FMOSSE_LOCUS13380</name>
</gene>
<name>A0A9N9HHI9_FUNMO</name>
<dbReference type="Proteomes" id="UP000789375">
    <property type="component" value="Unassembled WGS sequence"/>
</dbReference>
<feature type="compositionally biased region" description="Basic and acidic residues" evidence="1">
    <location>
        <begin position="27"/>
        <end position="38"/>
    </location>
</feature>
<dbReference type="AlphaFoldDB" id="A0A9N9HHI9"/>
<keyword evidence="3" id="KW-1185">Reference proteome</keyword>
<protein>
    <submittedName>
        <fullName evidence="2">11548_t:CDS:1</fullName>
    </submittedName>
</protein>
<evidence type="ECO:0000313" key="3">
    <source>
        <dbReference type="Proteomes" id="UP000789375"/>
    </source>
</evidence>
<feature type="region of interest" description="Disordered" evidence="1">
    <location>
        <begin position="1"/>
        <end position="38"/>
    </location>
</feature>